<evidence type="ECO:0000313" key="2">
    <source>
        <dbReference type="Proteomes" id="UP000789920"/>
    </source>
</evidence>
<gene>
    <name evidence="1" type="ORF">RPERSI_LOCUS19486</name>
</gene>
<dbReference type="Proteomes" id="UP000789920">
    <property type="component" value="Unassembled WGS sequence"/>
</dbReference>
<feature type="non-terminal residue" evidence="1">
    <location>
        <position position="1"/>
    </location>
</feature>
<proteinExistence type="predicted"/>
<keyword evidence="2" id="KW-1185">Reference proteome</keyword>
<protein>
    <submittedName>
        <fullName evidence="1">3031_t:CDS:1</fullName>
    </submittedName>
</protein>
<dbReference type="EMBL" id="CAJVQC010053447">
    <property type="protein sequence ID" value="CAG8792921.1"/>
    <property type="molecule type" value="Genomic_DNA"/>
</dbReference>
<evidence type="ECO:0000313" key="1">
    <source>
        <dbReference type="EMBL" id="CAG8792921.1"/>
    </source>
</evidence>
<feature type="non-terminal residue" evidence="1">
    <location>
        <position position="52"/>
    </location>
</feature>
<accession>A0ACA9RHP3</accession>
<reference evidence="1" key="1">
    <citation type="submission" date="2021-06" db="EMBL/GenBank/DDBJ databases">
        <authorList>
            <person name="Kallberg Y."/>
            <person name="Tangrot J."/>
            <person name="Rosling A."/>
        </authorList>
    </citation>
    <scope>NUCLEOTIDE SEQUENCE</scope>
    <source>
        <strain evidence="1">MA461A</strain>
    </source>
</reference>
<name>A0ACA9RHP3_9GLOM</name>
<organism evidence="1 2">
    <name type="scientific">Racocetra persica</name>
    <dbReference type="NCBI Taxonomy" id="160502"/>
    <lineage>
        <taxon>Eukaryota</taxon>
        <taxon>Fungi</taxon>
        <taxon>Fungi incertae sedis</taxon>
        <taxon>Mucoromycota</taxon>
        <taxon>Glomeromycotina</taxon>
        <taxon>Glomeromycetes</taxon>
        <taxon>Diversisporales</taxon>
        <taxon>Gigasporaceae</taxon>
        <taxon>Racocetra</taxon>
    </lineage>
</organism>
<comment type="caution">
    <text evidence="1">The sequence shown here is derived from an EMBL/GenBank/DDBJ whole genome shotgun (WGS) entry which is preliminary data.</text>
</comment>
<sequence>KVKQKESQPSMGDQAVVSKQLSPIETSICGAVAGAASRLVASPLDVVKIRLQ</sequence>